<dbReference type="InterPro" id="IPR037034">
    <property type="entry name" value="RNA_pol_Rpb2_2_sf"/>
</dbReference>
<evidence type="ECO:0000256" key="6">
    <source>
        <dbReference type="HAMAP-Rule" id="MF_01321"/>
    </source>
</evidence>
<dbReference type="GO" id="GO:0003677">
    <property type="term" value="F:DNA binding"/>
    <property type="evidence" value="ECO:0007669"/>
    <property type="project" value="UniProtKB-UniRule"/>
</dbReference>
<evidence type="ECO:0000259" key="10">
    <source>
        <dbReference type="Pfam" id="PF04560"/>
    </source>
</evidence>
<dbReference type="InterPro" id="IPR042107">
    <property type="entry name" value="DNA-dir_RNA_pol_bsu_ext_1_sf"/>
</dbReference>
<dbReference type="InterPro" id="IPR007642">
    <property type="entry name" value="RNA_pol_Rpb2_2"/>
</dbReference>
<feature type="domain" description="RNA polymerase Rpb2" evidence="11">
    <location>
        <begin position="156"/>
        <end position="228"/>
    </location>
</feature>
<keyword evidence="3 6" id="KW-0548">Nucleotidyltransferase</keyword>
<evidence type="ECO:0000259" key="12">
    <source>
        <dbReference type="Pfam" id="PF04563"/>
    </source>
</evidence>
<dbReference type="HAMAP" id="MF_01321">
    <property type="entry name" value="RNApol_bact_RpoB"/>
    <property type="match status" value="1"/>
</dbReference>
<dbReference type="InterPro" id="IPR037033">
    <property type="entry name" value="DNA-dir_RNAP_su2_hyb_sf"/>
</dbReference>
<dbReference type="InterPro" id="IPR007120">
    <property type="entry name" value="DNA-dir_RNAP_su2_dom"/>
</dbReference>
<keyword evidence="4 6" id="KW-0804">Transcription</keyword>
<dbReference type="Pfam" id="PF04563">
    <property type="entry name" value="RNA_pol_Rpb2_1"/>
    <property type="match status" value="1"/>
</dbReference>
<dbReference type="Pfam" id="PF04565">
    <property type="entry name" value="RNA_pol_Rpb2_3"/>
    <property type="match status" value="1"/>
</dbReference>
<evidence type="ECO:0000256" key="3">
    <source>
        <dbReference type="ARBA" id="ARBA00022695"/>
    </source>
</evidence>
<comment type="subunit">
    <text evidence="6 8">The RNAP catalytic core consists of 2 alpha, 1 beta, 1 beta' and 1 omega subunit. When a sigma factor is associated with the core the holoenzyme is formed, which can initiate transcription.</text>
</comment>
<evidence type="ECO:0000256" key="2">
    <source>
        <dbReference type="ARBA" id="ARBA00022679"/>
    </source>
</evidence>
<sequence length="1368" mass="152812">MHYSFTEKKRIRKSFAKRPTVHKVPFLLATQLASYTSFLQADVPASERKPEGLQAAFSSIFPIVSHNGFARLEFVSYVLGTPAFDVKECQQRGLTFCSALRAKVRLVILDKESPNKPVVKEVKEQEVYMGEIPLMTSTGSFVINGTERVIVSQLHRSPGVFFEHDKGKTHSSGKLLFSARIIPYRGSWLDFEFDPKDILYFRVDRRRKMPVTILLKAIGLTPEQILANFFVFDNFKLMPEGAQMEFVPERLRGEVARFDITDREGKVIVQKDKRVNAKHIRDLENANTKFISVPEDYLLGRVLAKNVIDGDTGEVIANANDEITESVLAKLRESGVSDIQTLYTNDLDQGSYISATLRIDETADQTAARIAIYRMMRPGEPPTEDAVEALFNRLFYSEEAYDLSKVGRMKFNRRVGRDEVVGPMTLTDDDILATIKILVDLRNGRGEVDDIDHLGNRRVRCVGELAENQFRAGLVRVERAVKERLGQAESENLMPHDLINSKPISSAIREFFGSSQLSQFMDQTNPLSEITHKRRVSALGPGGLTRERAGFEVRDVHPTHYGRVCPIETPEGPNIGLINSLALYARLNEYGFLETPYRKVVDGKVTDQIDYLSAIEEGRYVIAQANASIGEHGELTDELVSAREAGETLMVTPDRIQYMDVAPSQIVSVAASLIPFLEHDDANRALMGSNMQRQAVPCLRPEKAVVGTGIERTVAVDSGTTVQAFRGGVVDYVDAGRVVIRVNDDEAVAGEVGVDIYNLIKYTRSNQNTNINQRPIVEVGDKVARGDVIADGASTDLGELALGQNMLIAFMPWNGYNFEDSILISERVVAEDRYTSIHIEELNVVARDTKLGPEEITRDISNLAEVQLSRLDESGIVYIGAEVEAGDVLVGKVTPKGETQLTPEEKLLRAIFGEKASDVKDTSLRVPSGMSGTVIDVQVFTREGIQRDKRAQQIIDDELKGYRLDLNDQLRIVEGDAFQRLERFLVGKTANGGPKKLAKGTKITKEYLADLDRYHWFDIRLADDEGAQQLEQIKESIEQKRHQFDLAFEEKRKKLTQGDELPPGVLKMVKVYLAVKRRLQPGDKMAGRHGNKGVVSKIVPIEDMPYMADGRPADIVLNPLGVPSRMNVGQILESHLGWAAKGLGWRIGEMLQAHTKVQEIRKFLTKIYNESGQHEDIDSLTDDEVMTLARNLQNGVPFATPVFDGAHEDEIRRMLDLAFPDEIAKELGMTPSKNQVTLFDGRTGEAFERPVTCGFMHMLKLHHLVDDKMHARSTGPYSLVTQQPLGGKAQFGGQRFGEMEVWALEAYGASYVLQEMLTVKSDDVTGRTKVYENLVKGDHVIDAGMPESFNVLVKEIRSLGIDIDLERG</sequence>
<feature type="domain" description="RNA polymerase beta subunit protrusion" evidence="12">
    <location>
        <begin position="27"/>
        <end position="506"/>
    </location>
</feature>
<dbReference type="EC" id="2.7.7.6" evidence="6 8"/>
<dbReference type="FunFam" id="2.40.50.100:FF:000006">
    <property type="entry name" value="DNA-directed RNA polymerase subunit beta"/>
    <property type="match status" value="1"/>
</dbReference>
<dbReference type="OrthoDB" id="9803954at2"/>
<dbReference type="NCBIfam" id="TIGR02013">
    <property type="entry name" value="rpoB"/>
    <property type="match status" value="1"/>
</dbReference>
<feature type="domain" description="RNA polymerase Rpb2" evidence="10">
    <location>
        <begin position="1292"/>
        <end position="1365"/>
    </location>
</feature>
<dbReference type="InterPro" id="IPR014724">
    <property type="entry name" value="RNA_pol_RPB2_OB-fold"/>
</dbReference>
<keyword evidence="16" id="KW-1185">Reference proteome</keyword>
<keyword evidence="2 6" id="KW-0808">Transferase</keyword>
<accession>A0A5E4Y2L3</accession>
<comment type="catalytic activity">
    <reaction evidence="5 6 8">
        <text>RNA(n) + a ribonucleoside 5'-triphosphate = RNA(n+1) + diphosphate</text>
        <dbReference type="Rhea" id="RHEA:21248"/>
        <dbReference type="Rhea" id="RHEA-COMP:14527"/>
        <dbReference type="Rhea" id="RHEA-COMP:17342"/>
        <dbReference type="ChEBI" id="CHEBI:33019"/>
        <dbReference type="ChEBI" id="CHEBI:61557"/>
        <dbReference type="ChEBI" id="CHEBI:140395"/>
        <dbReference type="EC" id="2.7.7.6"/>
    </reaction>
</comment>
<comment type="function">
    <text evidence="6 8">DNA-dependent RNA polymerase catalyzes the transcription of DNA into RNA using the four ribonucleoside triphosphates as substrates.</text>
</comment>
<dbReference type="GO" id="GO:0032549">
    <property type="term" value="F:ribonucleoside binding"/>
    <property type="evidence" value="ECO:0007669"/>
    <property type="project" value="InterPro"/>
</dbReference>
<dbReference type="InterPro" id="IPR015712">
    <property type="entry name" value="DNA-dir_RNA_pol_su2"/>
</dbReference>
<name>A0A5E4Y2L3_9BURK</name>
<evidence type="ECO:0000256" key="7">
    <source>
        <dbReference type="RuleBase" id="RU000434"/>
    </source>
</evidence>
<dbReference type="EMBL" id="CABPSC010000024">
    <property type="protein sequence ID" value="VVE42723.1"/>
    <property type="molecule type" value="Genomic_DNA"/>
</dbReference>
<feature type="domain" description="DNA-directed RNA polymerase beta subunit external 1" evidence="14">
    <location>
        <begin position="597"/>
        <end position="662"/>
    </location>
</feature>
<evidence type="ECO:0000259" key="14">
    <source>
        <dbReference type="Pfam" id="PF10385"/>
    </source>
</evidence>
<dbReference type="PANTHER" id="PTHR20856">
    <property type="entry name" value="DNA-DIRECTED RNA POLYMERASE I SUBUNIT 2"/>
    <property type="match status" value="1"/>
</dbReference>
<dbReference type="GO" id="GO:0006351">
    <property type="term" value="P:DNA-templated transcription"/>
    <property type="evidence" value="ECO:0007669"/>
    <property type="project" value="UniProtKB-UniRule"/>
</dbReference>
<dbReference type="CDD" id="cd00653">
    <property type="entry name" value="RNA_pol_B_RPB2"/>
    <property type="match status" value="1"/>
</dbReference>
<dbReference type="GO" id="GO:0003899">
    <property type="term" value="F:DNA-directed RNA polymerase activity"/>
    <property type="evidence" value="ECO:0007669"/>
    <property type="project" value="UniProtKB-UniRule"/>
</dbReference>
<feature type="domain" description="RNA polymerase Rpb2" evidence="13">
    <location>
        <begin position="519"/>
        <end position="586"/>
    </location>
</feature>
<dbReference type="Pfam" id="PF04561">
    <property type="entry name" value="RNA_pol_Rpb2_2"/>
    <property type="match status" value="2"/>
</dbReference>
<dbReference type="Gene3D" id="2.40.270.10">
    <property type="entry name" value="DNA-directed RNA polymerase, subunit 2, domain 6"/>
    <property type="match status" value="1"/>
</dbReference>
<dbReference type="NCBIfam" id="NF001616">
    <property type="entry name" value="PRK00405.1"/>
    <property type="match status" value="1"/>
</dbReference>
<gene>
    <name evidence="6" type="primary">rpoB</name>
    <name evidence="15" type="ORF">PNO31109_04240</name>
</gene>
<dbReference type="Gene3D" id="3.90.1800.10">
    <property type="entry name" value="RNA polymerase alpha subunit dimerisation domain"/>
    <property type="match status" value="1"/>
</dbReference>
<dbReference type="Gene3D" id="2.40.50.150">
    <property type="match status" value="1"/>
</dbReference>
<protein>
    <recommendedName>
        <fullName evidence="6 8">DNA-directed RNA polymerase subunit beta</fullName>
        <shortName evidence="6">RNAP subunit beta</shortName>
        <ecNumber evidence="6 8">2.7.7.6</ecNumber>
    </recommendedName>
    <alternativeName>
        <fullName evidence="6">RNA polymerase subunit beta</fullName>
    </alternativeName>
    <alternativeName>
        <fullName evidence="6">Transcriptase subunit beta</fullName>
    </alternativeName>
</protein>
<dbReference type="RefSeq" id="WP_150557441.1">
    <property type="nucleotide sequence ID" value="NZ_CABPSC010000024.1"/>
</dbReference>
<evidence type="ECO:0000256" key="1">
    <source>
        <dbReference type="ARBA" id="ARBA00022478"/>
    </source>
</evidence>
<dbReference type="GO" id="GO:0000428">
    <property type="term" value="C:DNA-directed RNA polymerase complex"/>
    <property type="evidence" value="ECO:0007669"/>
    <property type="project" value="UniProtKB-KW"/>
</dbReference>
<evidence type="ECO:0000256" key="5">
    <source>
        <dbReference type="ARBA" id="ARBA00048552"/>
    </source>
</evidence>
<comment type="similarity">
    <text evidence="6 7">Belongs to the RNA polymerase beta chain family.</text>
</comment>
<dbReference type="InterPro" id="IPR007641">
    <property type="entry name" value="RNA_pol_Rpb2_7"/>
</dbReference>
<dbReference type="Pfam" id="PF00562">
    <property type="entry name" value="RNA_pol_Rpb2_6"/>
    <property type="match status" value="1"/>
</dbReference>
<dbReference type="InterPro" id="IPR019462">
    <property type="entry name" value="DNA-dir_RNA_pol_bsu_external_1"/>
</dbReference>
<evidence type="ECO:0000313" key="16">
    <source>
        <dbReference type="Proteomes" id="UP000367825"/>
    </source>
</evidence>
<evidence type="ECO:0000259" key="13">
    <source>
        <dbReference type="Pfam" id="PF04565"/>
    </source>
</evidence>
<feature type="domain" description="RNA polymerase Rpb2" evidence="11">
    <location>
        <begin position="361"/>
        <end position="460"/>
    </location>
</feature>
<organism evidence="15 16">
    <name type="scientific">Pandoraea nosoerga</name>
    <dbReference type="NCBI Taxonomy" id="2508296"/>
    <lineage>
        <taxon>Bacteria</taxon>
        <taxon>Pseudomonadati</taxon>
        <taxon>Pseudomonadota</taxon>
        <taxon>Betaproteobacteria</taxon>
        <taxon>Burkholderiales</taxon>
        <taxon>Burkholderiaceae</taxon>
        <taxon>Pandoraea</taxon>
    </lineage>
</organism>
<dbReference type="InterPro" id="IPR007121">
    <property type="entry name" value="RNA_pol_bsu_CS"/>
</dbReference>
<dbReference type="PROSITE" id="PS01166">
    <property type="entry name" value="RNA_POL_BETA"/>
    <property type="match status" value="1"/>
</dbReference>
<dbReference type="SUPFAM" id="SSF64484">
    <property type="entry name" value="beta and beta-prime subunits of DNA dependent RNA-polymerase"/>
    <property type="match status" value="1"/>
</dbReference>
<dbReference type="InterPro" id="IPR010243">
    <property type="entry name" value="RNA_pol_bsu_bac"/>
</dbReference>
<dbReference type="Gene3D" id="2.30.150.10">
    <property type="entry name" value="DNA-directed RNA polymerase, beta subunit, external 1 domain"/>
    <property type="match status" value="1"/>
</dbReference>
<proteinExistence type="inferred from homology"/>
<dbReference type="Proteomes" id="UP000367825">
    <property type="component" value="Unassembled WGS sequence"/>
</dbReference>
<feature type="domain" description="DNA-directed RNA polymerase subunit 2 hybrid-binding" evidence="9">
    <location>
        <begin position="726"/>
        <end position="1290"/>
    </location>
</feature>
<dbReference type="Gene3D" id="3.90.1110.10">
    <property type="entry name" value="RNA polymerase Rpb2, domain 2"/>
    <property type="match status" value="1"/>
</dbReference>
<dbReference type="Gene3D" id="3.90.1100.10">
    <property type="match status" value="2"/>
</dbReference>
<dbReference type="Pfam" id="PF10385">
    <property type="entry name" value="RNA_pol_Rpb2_45"/>
    <property type="match status" value="1"/>
</dbReference>
<dbReference type="FunFam" id="2.40.50.150:FF:000001">
    <property type="entry name" value="DNA-directed RNA polymerase subunit beta"/>
    <property type="match status" value="1"/>
</dbReference>
<dbReference type="InterPro" id="IPR007644">
    <property type="entry name" value="RNA_pol_bsu_protrusion"/>
</dbReference>
<evidence type="ECO:0000256" key="8">
    <source>
        <dbReference type="RuleBase" id="RU363031"/>
    </source>
</evidence>
<reference evidence="15 16" key="1">
    <citation type="submission" date="2019-08" db="EMBL/GenBank/DDBJ databases">
        <authorList>
            <person name="Peeters C."/>
        </authorList>
    </citation>
    <scope>NUCLEOTIDE SEQUENCE [LARGE SCALE GENOMIC DNA]</scope>
    <source>
        <strain evidence="15 16">LMG 31109</strain>
    </source>
</reference>
<evidence type="ECO:0000259" key="11">
    <source>
        <dbReference type="Pfam" id="PF04561"/>
    </source>
</evidence>
<evidence type="ECO:0000313" key="15">
    <source>
        <dbReference type="EMBL" id="VVE42723.1"/>
    </source>
</evidence>
<dbReference type="InterPro" id="IPR007645">
    <property type="entry name" value="RNA_pol_Rpb2_3"/>
</dbReference>
<evidence type="ECO:0000256" key="4">
    <source>
        <dbReference type="ARBA" id="ARBA00023163"/>
    </source>
</evidence>
<keyword evidence="1 6" id="KW-0240">DNA-directed RNA polymerase</keyword>
<evidence type="ECO:0000259" key="9">
    <source>
        <dbReference type="Pfam" id="PF00562"/>
    </source>
</evidence>
<dbReference type="Pfam" id="PF04560">
    <property type="entry name" value="RNA_pol_Rpb2_7"/>
    <property type="match status" value="1"/>
</dbReference>
<dbReference type="FunFam" id="3.90.1800.10:FF:000001">
    <property type="entry name" value="DNA-directed RNA polymerase subunit beta"/>
    <property type="match status" value="1"/>
</dbReference>
<dbReference type="Gene3D" id="2.40.50.100">
    <property type="match status" value="1"/>
</dbReference>